<comment type="caution">
    <text evidence="2">The sequence shown here is derived from an EMBL/GenBank/DDBJ whole genome shotgun (WGS) entry which is preliminary data.</text>
</comment>
<feature type="transmembrane region" description="Helical" evidence="1">
    <location>
        <begin position="141"/>
        <end position="161"/>
    </location>
</feature>
<gene>
    <name evidence="2" type="ORF">HY544_04735</name>
</gene>
<organism evidence="2 3">
    <name type="scientific">Candidatus Iainarchaeum sp</name>
    <dbReference type="NCBI Taxonomy" id="3101447"/>
    <lineage>
        <taxon>Archaea</taxon>
        <taxon>Candidatus Iainarchaeota</taxon>
        <taxon>Candidatus Iainarchaeia</taxon>
        <taxon>Candidatus Iainarchaeales</taxon>
        <taxon>Candidatus Iainarchaeaceae</taxon>
        <taxon>Candidatus Iainarchaeum</taxon>
    </lineage>
</organism>
<dbReference type="EMBL" id="JACQPB010000042">
    <property type="protein sequence ID" value="MBI4210784.1"/>
    <property type="molecule type" value="Genomic_DNA"/>
</dbReference>
<dbReference type="Proteomes" id="UP000732298">
    <property type="component" value="Unassembled WGS sequence"/>
</dbReference>
<keyword evidence="1" id="KW-1133">Transmembrane helix</keyword>
<feature type="transmembrane region" description="Helical" evidence="1">
    <location>
        <begin position="173"/>
        <end position="203"/>
    </location>
</feature>
<feature type="transmembrane region" description="Helical" evidence="1">
    <location>
        <begin position="64"/>
        <end position="96"/>
    </location>
</feature>
<accession>A0A8T3YJS4</accession>
<dbReference type="AlphaFoldDB" id="A0A8T3YJS4"/>
<evidence type="ECO:0000313" key="3">
    <source>
        <dbReference type="Proteomes" id="UP000732298"/>
    </source>
</evidence>
<sequence>MFHLRALFDIFTGRKPVEALSDQRVDIKTGLLAFALAFFVTFFLLGIEVFVFEIFYGVMSKQGLVSIILTLVGIMIGTVVGGVILYVLLVVFSYIYGAMHYAIIKHYTNTPETLNDFNGALLVIFSSVRLVQGLLFLIPVIGWLLAGLVQIYSLIPVYKFIKNRFSLSEAKAVIVLLLPVTLLVVGLFVLSVIAAAFITVPVIGK</sequence>
<name>A0A8T3YJS4_9ARCH</name>
<keyword evidence="1" id="KW-0472">Membrane</keyword>
<proteinExistence type="predicted"/>
<protein>
    <recommendedName>
        <fullName evidence="4">Yip1 domain-containing protein</fullName>
    </recommendedName>
</protein>
<evidence type="ECO:0008006" key="4">
    <source>
        <dbReference type="Google" id="ProtNLM"/>
    </source>
</evidence>
<evidence type="ECO:0000313" key="2">
    <source>
        <dbReference type="EMBL" id="MBI4210784.1"/>
    </source>
</evidence>
<keyword evidence="1" id="KW-0812">Transmembrane</keyword>
<feature type="transmembrane region" description="Helical" evidence="1">
    <location>
        <begin position="31"/>
        <end position="58"/>
    </location>
</feature>
<evidence type="ECO:0000256" key="1">
    <source>
        <dbReference type="SAM" id="Phobius"/>
    </source>
</evidence>
<reference evidence="2" key="1">
    <citation type="submission" date="2020-07" db="EMBL/GenBank/DDBJ databases">
        <title>Huge and variable diversity of episymbiotic CPR bacteria and DPANN archaea in groundwater ecosystems.</title>
        <authorList>
            <person name="He C.Y."/>
            <person name="Keren R."/>
            <person name="Whittaker M."/>
            <person name="Farag I.F."/>
            <person name="Doudna J."/>
            <person name="Cate J.H.D."/>
            <person name="Banfield J.F."/>
        </authorList>
    </citation>
    <scope>NUCLEOTIDE SEQUENCE</scope>
    <source>
        <strain evidence="2">NC_groundwater_1296_Ag_S-0.2um_52_80</strain>
    </source>
</reference>